<feature type="region of interest" description="Disordered" evidence="1">
    <location>
        <begin position="2169"/>
        <end position="2213"/>
    </location>
</feature>
<evidence type="ECO:0000313" key="3">
    <source>
        <dbReference type="EMBL" id="ATA65431.1"/>
    </source>
</evidence>
<dbReference type="Pfam" id="PF01464">
    <property type="entry name" value="SLT"/>
    <property type="match status" value="1"/>
</dbReference>
<feature type="compositionally biased region" description="Low complexity" evidence="1">
    <location>
        <begin position="2041"/>
        <end position="2063"/>
    </location>
</feature>
<dbReference type="Gene3D" id="1.10.530.10">
    <property type="match status" value="1"/>
</dbReference>
<feature type="domain" description="Transglycosylase SLT" evidence="2">
    <location>
        <begin position="1854"/>
        <end position="1970"/>
    </location>
</feature>
<feature type="region of interest" description="Disordered" evidence="1">
    <location>
        <begin position="652"/>
        <end position="678"/>
    </location>
</feature>
<proteinExistence type="predicted"/>
<name>A0A289YVF0_9CAUD</name>
<feature type="compositionally biased region" description="Low complexity" evidence="1">
    <location>
        <begin position="666"/>
        <end position="678"/>
    </location>
</feature>
<evidence type="ECO:0000259" key="2">
    <source>
        <dbReference type="Pfam" id="PF01464"/>
    </source>
</evidence>
<keyword evidence="4" id="KW-1185">Reference proteome</keyword>
<dbReference type="SUPFAM" id="SSF53955">
    <property type="entry name" value="Lysozyme-like"/>
    <property type="match status" value="1"/>
</dbReference>
<dbReference type="InterPro" id="IPR008258">
    <property type="entry name" value="Transglycosylase_SLT_dom_1"/>
</dbReference>
<evidence type="ECO:0000256" key="1">
    <source>
        <dbReference type="SAM" id="MobiDB-lite"/>
    </source>
</evidence>
<sequence>MAKKEKVDLGRANEYDFEESWGNDLNYNDLQPDNKSRDRNPTIRVGKTVLREMGKSTLTTTMAREILKGALPPSFSVTLENADRAALGTKELLTDVRREAGPAVREFKAAARSLNRLFPKNPFNKRLAKWGQENKQNPYSLNNINVEDAVASRVLEEVFANQENDRLQDQADKTIDRLSELKYRQVVADSLFGIQNELSKQTAYTFNVQRAYQKKSLELRIRQLMVSRATLDVAQKSAIETSNLLRDVVKNTGLPEVVKQRQSEEYMRYAREGVFGKINQTIGEWTRNYRTNITNRAKSAVSRQIQNFQYGLETANSGLEGMEMQRELLESMGIDPLEFAAGAVGNQAALRGGRWLGRRVRNNRFLKRTDGIFQQANYLFNNRERLLSEYGSSGQSYGRWHSPVTNLLKDVLRSGYRDQGTVRATGLNGLKDSAIGFEDRKLRALEEIIPGYLSRILHSIDGIRTGDKNTPRVVYNQQRGTFTTFNESVEDTHNSLIGKDEIERQRRTMSSLLKSIDPNDSLSPQGRDAIIRELMRRGRTSAAFNPNKLMNLNVSGMSEADKDTWRKLLVERYGMTQGNDGRYSTNIFSGRNQNLNRDAGLFNYGSNQTVGIYNRAHALASTGGIEALIATGAVKFRNGRWDINPDYYGNRTDNEGVENGEGGLSGSPSQAPSISSLLSGNTGPLGAARFSQLRNYPGPSSINYSARVDNNSILDLTRRRQAEKGNGVVSAIEEQTAKLLAQLGIQQEFTHHAVGSLADNVEAIRSIIAAGGMGGGSGGGGEGTGSSTSSAARGPWWRRALSTAWRGHKAVWNATGLPFRAFNAALRKSISPAMAVGRTAMNVLTGGLTGVIGRARDRFSDVYIQGAQGFKKVISKEGFGTGRYIDQNSGKVISSIKDITGPVFDTVEQTQVLSADDVKQGLFNKDGKRLSANIFGTVGKVVAGIHNATGVPFRMATGVARGFLNTAKRLLSRMPDVYVAGEKAPRLYSSKLNAGEYYQIATGKIVRSPRDIVGDIGEMDPTTRQLRPVLLDSEIREKGIVDRSGKPIRSGYGTVGALITGGVGTAFRIGKDLLSLPWRAANGVVNMAGNALGAITGIGRRGGKGTDKQTFWLKRIYRLLANQFTGQNPLEGLGDSVEDLRSGGQGALSKLTGWARNVGKNSIDRANDIRERLSARAGSWLNRLKDNGGKAADVAKAEKVAAKTEGGWSKLIWMALSGIGAAIGGIRSGLGKFAGWIKDLPKWLALRKGADALGDIGDLAGGGRKGGILRRGGRLLGKVGRLAGRGALAAGRFALGGAGTVLRMGAAALGGLVSAPGLAIAAAVAGTGYLIYKGWQMYSNRMTPLRDYRIAQYGADVNDGESRGKILALEEAVLKKTTVMPNGGVRIGSLEFESLLESFGIELQNQRQVVEWMRWYNKRFVPVFSKNLTVLRKMDPKAKLTDADFLEPGQRPQFARETFIESSGENSPYNISASPFPGKRSVVGSGYPAKYRDVVIEKYSQQEKAYQSKKSVDQAKSTFATKPITPVQNALRNMQQQDDRAINPSTDLFYSPGDKVSIPGGITGNVQQDEMIQISNRIDDLSSIRVKTYGLNQLVKEDVNLLLVMESELIKQVQYNAKFQATFNGDMDKTFALWAPRFGINTADKEAKTNWMTWFQHRFLPAFLNFCAQAKKISPQTSPIDSWKTLKSSDLLKIANFLVGAKTEFNGNTYSVWQVLASPWPGRRMNADSSSVNDNLDSLRDQSKKEVYQEKVRTQKEIDKTTFDGKKLDDTKTGQAIKMALQNQIAVSGKYSGSAQGGNTNSYSTSYGTTGTSFENAGTSGIYGNELQHGTGTGGSVNDLPQSQGRGWAENRDLIVAAARMVGVDAGALAAMVAQESKFNPAAKNRNSSAAGFGQFIDSTWKEILPTLVKKYGVNPNATQMDPRANILATAEYMRKNQEALGSIGRPLTAEDLYAAHFLGTGGARKMLSKSDDTDIRQAMTDYDKVSKANPEIFNGVRTVGDFRRSLSGYLNRNGGQYVDEANALSNRAASEAGDRNVGGTPTTPALPAETPTTPGATASTPTPFDPKGALPKGSTLGTPNFTGSTDTVPTITAPSTVAPEIAAAQDQRNESRELQRSSVTRRQEVVREKTKSEMSSVDFMKDSLTYQKLTSENTTGILNALLKHLKGSKTQGEDIPANSKNSDTDDLLRRTSTSGGMPEKTGGLPFDTRVTR</sequence>
<protein>
    <submittedName>
        <fullName evidence="3">Glycoside hydrolase family protein</fullName>
    </submittedName>
</protein>
<feature type="compositionally biased region" description="Polar residues" evidence="1">
    <location>
        <begin position="2076"/>
        <end position="2093"/>
    </location>
</feature>
<dbReference type="GO" id="GO:0016787">
    <property type="term" value="F:hydrolase activity"/>
    <property type="evidence" value="ECO:0007669"/>
    <property type="project" value="UniProtKB-KW"/>
</dbReference>
<organism evidence="3 4">
    <name type="scientific">Serratia phage vB_SmaM_ 2050HW</name>
    <dbReference type="NCBI Taxonomy" id="2024252"/>
    <lineage>
        <taxon>Viruses</taxon>
        <taxon>Duplodnaviria</taxon>
        <taxon>Heunggongvirae</taxon>
        <taxon>Uroviricota</taxon>
        <taxon>Caudoviricetes</taxon>
        <taxon>Chimalliviridae</taxon>
        <taxon>Moabitevirus</taxon>
        <taxon>Moabitevirus mv2050HW</taxon>
    </lineage>
</organism>
<dbReference type="EMBL" id="MF285618">
    <property type="protein sequence ID" value="ATA65431.1"/>
    <property type="molecule type" value="Genomic_DNA"/>
</dbReference>
<dbReference type="InterPro" id="IPR023346">
    <property type="entry name" value="Lysozyme-like_dom_sf"/>
</dbReference>
<feature type="region of interest" description="Disordered" evidence="1">
    <location>
        <begin position="2029"/>
        <end position="2093"/>
    </location>
</feature>
<reference evidence="4" key="1">
    <citation type="submission" date="2017-06" db="EMBL/GenBank/DDBJ databases">
        <authorList>
            <person name="Zhao X."/>
        </authorList>
    </citation>
    <scope>NUCLEOTIDE SEQUENCE [LARGE SCALE GENOMIC DNA]</scope>
</reference>
<gene>
    <name evidence="3" type="ORF">2050HW_00096</name>
</gene>
<evidence type="ECO:0000313" key="4">
    <source>
        <dbReference type="Proteomes" id="UP000223363"/>
    </source>
</evidence>
<dbReference type="Proteomes" id="UP000223363">
    <property type="component" value="Segment"/>
</dbReference>
<keyword evidence="3" id="KW-0378">Hydrolase</keyword>
<accession>A0A289YVF0</accession>